<dbReference type="RefSeq" id="WP_084240918.1">
    <property type="nucleotide sequence ID" value="NZ_FWXT01000004.1"/>
</dbReference>
<dbReference type="Proteomes" id="UP000192756">
    <property type="component" value="Unassembled WGS sequence"/>
</dbReference>
<proteinExistence type="predicted"/>
<sequence length="266" mass="29595">MSAFRTIEISNPKYERDNLRFITVGTENLAGRGDICVFVPPGSTDLRNLPVVILLHGVYGSAWSWAHCSGVHLQAMEMIHKGMLPNMIIAMPSDGLWGDGSAYLPHHGHDFENWIATDVPQALQEVLPQVSAQSVFFISGLSMGGFGALRIGIKYHSLFKAVSAHSAITGLEQMPFFTTRAPSAYQQADSADESVLATLLKNKANVPPLRFDCGNQDLLVRHNRTLHEQLKSQGITHQYEEFEGGHEWPYWEKHISRSLLFFAGHL</sequence>
<dbReference type="SUPFAM" id="SSF53474">
    <property type="entry name" value="alpha/beta-Hydrolases"/>
    <property type="match status" value="1"/>
</dbReference>
<reference evidence="2" key="1">
    <citation type="submission" date="2017-04" db="EMBL/GenBank/DDBJ databases">
        <authorList>
            <person name="Varghese N."/>
            <person name="Submissions S."/>
        </authorList>
    </citation>
    <scope>NUCLEOTIDE SEQUENCE [LARGE SCALE GENOMIC DNA]</scope>
    <source>
        <strain evidence="2">DSM 12126</strain>
    </source>
</reference>
<keyword evidence="2" id="KW-1185">Reference proteome</keyword>
<dbReference type="EMBL" id="FWXT01000004">
    <property type="protein sequence ID" value="SMD01649.1"/>
    <property type="molecule type" value="Genomic_DNA"/>
</dbReference>
<evidence type="ECO:0000313" key="2">
    <source>
        <dbReference type="Proteomes" id="UP000192756"/>
    </source>
</evidence>
<dbReference type="STRING" id="151894.SAMN04488524_4141"/>
<dbReference type="InterPro" id="IPR050583">
    <property type="entry name" value="Mycobacterial_A85_antigen"/>
</dbReference>
<dbReference type="PANTHER" id="PTHR48098:SF1">
    <property type="entry name" value="DIACYLGLYCEROL ACYLTRANSFERASE_MYCOLYLTRANSFERASE AG85A"/>
    <property type="match status" value="1"/>
</dbReference>
<dbReference type="InterPro" id="IPR000801">
    <property type="entry name" value="Esterase-like"/>
</dbReference>
<dbReference type="Pfam" id="PF00756">
    <property type="entry name" value="Esterase"/>
    <property type="match status" value="1"/>
</dbReference>
<name>A0A1W2DW27_9SPHI</name>
<dbReference type="GO" id="GO:0016747">
    <property type="term" value="F:acyltransferase activity, transferring groups other than amino-acyl groups"/>
    <property type="evidence" value="ECO:0007669"/>
    <property type="project" value="TreeGrafter"/>
</dbReference>
<dbReference type="Gene3D" id="3.40.50.1820">
    <property type="entry name" value="alpha/beta hydrolase"/>
    <property type="match status" value="1"/>
</dbReference>
<evidence type="ECO:0000313" key="1">
    <source>
        <dbReference type="EMBL" id="SMD01649.1"/>
    </source>
</evidence>
<dbReference type="PANTHER" id="PTHR48098">
    <property type="entry name" value="ENTEROCHELIN ESTERASE-RELATED"/>
    <property type="match status" value="1"/>
</dbReference>
<organism evidence="1 2">
    <name type="scientific">Pedobacter africanus</name>
    <dbReference type="NCBI Taxonomy" id="151894"/>
    <lineage>
        <taxon>Bacteria</taxon>
        <taxon>Pseudomonadati</taxon>
        <taxon>Bacteroidota</taxon>
        <taxon>Sphingobacteriia</taxon>
        <taxon>Sphingobacteriales</taxon>
        <taxon>Sphingobacteriaceae</taxon>
        <taxon>Pedobacter</taxon>
    </lineage>
</organism>
<protein>
    <submittedName>
        <fullName evidence="1">Enterochelin esterase</fullName>
    </submittedName>
</protein>
<dbReference type="InterPro" id="IPR029058">
    <property type="entry name" value="AB_hydrolase_fold"/>
</dbReference>
<accession>A0A1W2DW27</accession>
<dbReference type="AlphaFoldDB" id="A0A1W2DW27"/>
<dbReference type="OrthoDB" id="9803578at2"/>
<gene>
    <name evidence="1" type="ORF">SAMN04488524_4141</name>
</gene>